<accession>A0A1R3S1H3</accession>
<dbReference type="Proteomes" id="UP000188318">
    <property type="component" value="Unassembled WGS sequence"/>
</dbReference>
<dbReference type="OMA" id="PEYPKLM"/>
<dbReference type="VEuPathDB" id="FungiDB:ASPCADRAFT_502844"/>
<gene>
    <name evidence="1" type="ORF">ASPCADRAFT_502844</name>
</gene>
<dbReference type="EMBL" id="KV907493">
    <property type="protein sequence ID" value="OOG00548.1"/>
    <property type="molecule type" value="Genomic_DNA"/>
</dbReference>
<evidence type="ECO:0000313" key="1">
    <source>
        <dbReference type="EMBL" id="OOG00548.1"/>
    </source>
</evidence>
<proteinExistence type="predicted"/>
<protein>
    <submittedName>
        <fullName evidence="1">Uncharacterized protein</fullName>
    </submittedName>
</protein>
<evidence type="ECO:0000313" key="2">
    <source>
        <dbReference type="Proteomes" id="UP000188318"/>
    </source>
</evidence>
<sequence length="161" mass="17079">MSTPTPVILCGAMREVAALIRTLLLPEYNVVYAGHNLSAAEREVPLILAGSPPSASTLHTQVGSNDFTDPPRAVITGGGWNEERFQALYRACEEATNGALPVPFFRTDNALTDRLAATGEGPAHSSPEYPAAVTQRLKDKLREAGVGAGEEKGNAGGVFWF</sequence>
<organism evidence="1 2">
    <name type="scientific">Aspergillus carbonarius (strain ITEM 5010)</name>
    <dbReference type="NCBI Taxonomy" id="602072"/>
    <lineage>
        <taxon>Eukaryota</taxon>
        <taxon>Fungi</taxon>
        <taxon>Dikarya</taxon>
        <taxon>Ascomycota</taxon>
        <taxon>Pezizomycotina</taxon>
        <taxon>Eurotiomycetes</taxon>
        <taxon>Eurotiomycetidae</taxon>
        <taxon>Eurotiales</taxon>
        <taxon>Aspergillaceae</taxon>
        <taxon>Aspergillus</taxon>
        <taxon>Aspergillus subgen. Circumdati</taxon>
    </lineage>
</organism>
<dbReference type="OrthoDB" id="3649348at2759"/>
<dbReference type="STRING" id="602072.A0A1R3S1H3"/>
<dbReference type="AlphaFoldDB" id="A0A1R3S1H3"/>
<keyword evidence="2" id="KW-1185">Reference proteome</keyword>
<reference evidence="2" key="1">
    <citation type="journal article" date="2017" name="Genome Biol.">
        <title>Comparative genomics reveals high biological diversity and specific adaptations in the industrially and medically important fungal genus Aspergillus.</title>
        <authorList>
            <person name="de Vries R.P."/>
            <person name="Riley R."/>
            <person name="Wiebenga A."/>
            <person name="Aguilar-Osorio G."/>
            <person name="Amillis S."/>
            <person name="Uchima C.A."/>
            <person name="Anderluh G."/>
            <person name="Asadollahi M."/>
            <person name="Askin M."/>
            <person name="Barry K."/>
            <person name="Battaglia E."/>
            <person name="Bayram O."/>
            <person name="Benocci T."/>
            <person name="Braus-Stromeyer S.A."/>
            <person name="Caldana C."/>
            <person name="Canovas D."/>
            <person name="Cerqueira G.C."/>
            <person name="Chen F."/>
            <person name="Chen W."/>
            <person name="Choi C."/>
            <person name="Clum A."/>
            <person name="Dos Santos R.A."/>
            <person name="Damasio A.R."/>
            <person name="Diallinas G."/>
            <person name="Emri T."/>
            <person name="Fekete E."/>
            <person name="Flipphi M."/>
            <person name="Freyberg S."/>
            <person name="Gallo A."/>
            <person name="Gournas C."/>
            <person name="Habgood R."/>
            <person name="Hainaut M."/>
            <person name="Harispe M.L."/>
            <person name="Henrissat B."/>
            <person name="Hilden K.S."/>
            <person name="Hope R."/>
            <person name="Hossain A."/>
            <person name="Karabika E."/>
            <person name="Karaffa L."/>
            <person name="Karanyi Z."/>
            <person name="Krasevec N."/>
            <person name="Kuo A."/>
            <person name="Kusch H."/>
            <person name="LaButti K."/>
            <person name="Lagendijk E.L."/>
            <person name="Lapidus A."/>
            <person name="Levasseur A."/>
            <person name="Lindquist E."/>
            <person name="Lipzen A."/>
            <person name="Logrieco A.F."/>
            <person name="MacCabe A."/>
            <person name="Maekelae M.R."/>
            <person name="Malavazi I."/>
            <person name="Melin P."/>
            <person name="Meyer V."/>
            <person name="Mielnichuk N."/>
            <person name="Miskei M."/>
            <person name="Molnar A.P."/>
            <person name="Mule G."/>
            <person name="Ngan C.Y."/>
            <person name="Orejas M."/>
            <person name="Orosz E."/>
            <person name="Ouedraogo J.P."/>
            <person name="Overkamp K.M."/>
            <person name="Park H.-S."/>
            <person name="Perrone G."/>
            <person name="Piumi F."/>
            <person name="Punt P.J."/>
            <person name="Ram A.F."/>
            <person name="Ramon A."/>
            <person name="Rauscher S."/>
            <person name="Record E."/>
            <person name="Riano-Pachon D.M."/>
            <person name="Robert V."/>
            <person name="Roehrig J."/>
            <person name="Ruller R."/>
            <person name="Salamov A."/>
            <person name="Salih N.S."/>
            <person name="Samson R.A."/>
            <person name="Sandor E."/>
            <person name="Sanguinetti M."/>
            <person name="Schuetze T."/>
            <person name="Sepcic K."/>
            <person name="Shelest E."/>
            <person name="Sherlock G."/>
            <person name="Sophianopoulou V."/>
            <person name="Squina F.M."/>
            <person name="Sun H."/>
            <person name="Susca A."/>
            <person name="Todd R.B."/>
            <person name="Tsang A."/>
            <person name="Unkles S.E."/>
            <person name="van de Wiele N."/>
            <person name="van Rossen-Uffink D."/>
            <person name="Oliveira J.V."/>
            <person name="Vesth T.C."/>
            <person name="Visser J."/>
            <person name="Yu J.-H."/>
            <person name="Zhou M."/>
            <person name="Andersen M.R."/>
            <person name="Archer D.B."/>
            <person name="Baker S.E."/>
            <person name="Benoit I."/>
            <person name="Brakhage A.A."/>
            <person name="Braus G.H."/>
            <person name="Fischer R."/>
            <person name="Frisvad J.C."/>
            <person name="Goldman G.H."/>
            <person name="Houbraken J."/>
            <person name="Oakley B."/>
            <person name="Pocsi I."/>
            <person name="Scazzocchio C."/>
            <person name="Seiboth B."/>
            <person name="vanKuyk P.A."/>
            <person name="Wortman J."/>
            <person name="Dyer P.S."/>
            <person name="Grigoriev I.V."/>
        </authorList>
    </citation>
    <scope>NUCLEOTIDE SEQUENCE [LARGE SCALE GENOMIC DNA]</scope>
    <source>
        <strain evidence="2">ITEM 5010</strain>
    </source>
</reference>
<name>A0A1R3S1H3_ASPC5</name>